<dbReference type="InParanoid" id="A0A409VHC9"/>
<feature type="region of interest" description="Disordered" evidence="1">
    <location>
        <begin position="1"/>
        <end position="25"/>
    </location>
</feature>
<feature type="compositionally biased region" description="Polar residues" evidence="1">
    <location>
        <begin position="1"/>
        <end position="16"/>
    </location>
</feature>
<organism evidence="2 3">
    <name type="scientific">Gymnopilus dilepis</name>
    <dbReference type="NCBI Taxonomy" id="231916"/>
    <lineage>
        <taxon>Eukaryota</taxon>
        <taxon>Fungi</taxon>
        <taxon>Dikarya</taxon>
        <taxon>Basidiomycota</taxon>
        <taxon>Agaricomycotina</taxon>
        <taxon>Agaricomycetes</taxon>
        <taxon>Agaricomycetidae</taxon>
        <taxon>Agaricales</taxon>
        <taxon>Agaricineae</taxon>
        <taxon>Hymenogastraceae</taxon>
        <taxon>Gymnopilus</taxon>
    </lineage>
</organism>
<dbReference type="AlphaFoldDB" id="A0A409VHC9"/>
<keyword evidence="3" id="KW-1185">Reference proteome</keyword>
<dbReference type="EMBL" id="NHYE01005649">
    <property type="protein sequence ID" value="PPQ65641.1"/>
    <property type="molecule type" value="Genomic_DNA"/>
</dbReference>
<protein>
    <submittedName>
        <fullName evidence="2">Uncharacterized protein</fullName>
    </submittedName>
</protein>
<proteinExistence type="predicted"/>
<reference evidence="2 3" key="1">
    <citation type="journal article" date="2018" name="Evol. Lett.">
        <title>Horizontal gene cluster transfer increased hallucinogenic mushroom diversity.</title>
        <authorList>
            <person name="Reynolds H.T."/>
            <person name="Vijayakumar V."/>
            <person name="Gluck-Thaler E."/>
            <person name="Korotkin H.B."/>
            <person name="Matheny P.B."/>
            <person name="Slot J.C."/>
        </authorList>
    </citation>
    <scope>NUCLEOTIDE SEQUENCE [LARGE SCALE GENOMIC DNA]</scope>
    <source>
        <strain evidence="2 3">SRW20</strain>
    </source>
</reference>
<evidence type="ECO:0000313" key="2">
    <source>
        <dbReference type="EMBL" id="PPQ65641.1"/>
    </source>
</evidence>
<gene>
    <name evidence="2" type="ORF">CVT26_000583</name>
</gene>
<comment type="caution">
    <text evidence="2">The sequence shown here is derived from an EMBL/GenBank/DDBJ whole genome shotgun (WGS) entry which is preliminary data.</text>
</comment>
<evidence type="ECO:0000313" key="3">
    <source>
        <dbReference type="Proteomes" id="UP000284706"/>
    </source>
</evidence>
<evidence type="ECO:0000256" key="1">
    <source>
        <dbReference type="SAM" id="MobiDB-lite"/>
    </source>
</evidence>
<name>A0A409VHC9_9AGAR</name>
<accession>A0A409VHC9</accession>
<dbReference type="Proteomes" id="UP000284706">
    <property type="component" value="Unassembled WGS sequence"/>
</dbReference>
<sequence>MFDRSQYTQPTSSVNNPGLVPGSQHHIPHILARDLSSTITATHSHVIQTAAPLNCSSDSVVVDETAQAVSSNRRVTGAGGSSSKMLSLSSFRLPKKINIQPLGQGFPHGLRQHWEPSTPVFENFIFPSHEISSAHFDQATRQTIYIASLEAHIESLITCYERLGYAPISIDRLQELQNLDFETLKTMAVCLQDRVKAYRQELIELDVAKN</sequence>